<evidence type="ECO:0000256" key="8">
    <source>
        <dbReference type="RuleBase" id="RU000489"/>
    </source>
</evidence>
<dbReference type="SUPFAM" id="SSF54556">
    <property type="entry name" value="Chitinase insertion domain"/>
    <property type="match status" value="1"/>
</dbReference>
<sequence length="500" mass="57994">MSLVGNKRRIIVFFVVLIISVILQMCLHYRIFKPMRRPNREKTAEDKMDRSYITALYYSNWSPYEPRLHFPHDIDFEKVSHIYYAFFTVDSSTGRVKSSDTWSDFEMNLASQCREVMLSRLQGDELKKIANIKIPLGCIGELNYLRFVYHKVRNKNIHMIMSVGGWSNREEFPKIVRDNGKLEQFIESCLEVMILNGFDGIDLDWEFPADDGFEPLKYFEIVSKLKNRMLDLEEEIYGTRNQNKFQLSMATPAFNQKLSILPLRQMDNYIDIWNMMTYDYYGEWSEYTGLHSNLYTAKGNGHHIHTPKNEKEDLSGNSAIKYMLDKIKISPEKLVLGIAAYGRGFTNVNIAKHTDKLETPYGLKYNGVGGASEGEPGMWLYNQLPIKGSEEIFLPNYGSAYCFDVKSNTLVGYDNPDSVIQKAKYVIENSLGGAFWWESCGDTHSRTDRSLISNYRKVVGEIQKNSPSAFFDTEFHEYYLTKFNEAGFLFNFIENIIQDI</sequence>
<evidence type="ECO:0000256" key="10">
    <source>
        <dbReference type="SAM" id="Phobius"/>
    </source>
</evidence>
<feature type="domain" description="GH18" evidence="11">
    <location>
        <begin position="52"/>
        <end position="462"/>
    </location>
</feature>
<dbReference type="Pfam" id="PF00704">
    <property type="entry name" value="Glyco_hydro_18"/>
    <property type="match status" value="1"/>
</dbReference>
<keyword evidence="6 8" id="KW-0326">Glycosidase</keyword>
<keyword evidence="5" id="KW-0119">Carbohydrate metabolism</keyword>
<evidence type="ECO:0000256" key="3">
    <source>
        <dbReference type="ARBA" id="ARBA00022801"/>
    </source>
</evidence>
<evidence type="ECO:0000259" key="11">
    <source>
        <dbReference type="PROSITE" id="PS51910"/>
    </source>
</evidence>
<evidence type="ECO:0000256" key="7">
    <source>
        <dbReference type="ARBA" id="ARBA00023326"/>
    </source>
</evidence>
<gene>
    <name evidence="12" type="ORF">RNJ44_02864</name>
</gene>
<dbReference type="EMBL" id="JBEVYD010000002">
    <property type="protein sequence ID" value="KAL3235076.1"/>
    <property type="molecule type" value="Genomic_DNA"/>
</dbReference>
<keyword evidence="10" id="KW-1133">Transmembrane helix</keyword>
<keyword evidence="7" id="KW-0624">Polysaccharide degradation</keyword>
<keyword evidence="13" id="KW-1185">Reference proteome</keyword>
<name>A0ABR4P0I0_9SACH</name>
<proteinExistence type="inferred from homology"/>
<evidence type="ECO:0000256" key="4">
    <source>
        <dbReference type="ARBA" id="ARBA00023024"/>
    </source>
</evidence>
<dbReference type="Gene3D" id="3.20.20.80">
    <property type="entry name" value="Glycosidases"/>
    <property type="match status" value="1"/>
</dbReference>
<dbReference type="InterPro" id="IPR001223">
    <property type="entry name" value="Glyco_hydro18_cat"/>
</dbReference>
<evidence type="ECO:0000256" key="2">
    <source>
        <dbReference type="ARBA" id="ARBA00012729"/>
    </source>
</evidence>
<dbReference type="InterPro" id="IPR001579">
    <property type="entry name" value="Glyco_hydro_18_chit_AS"/>
</dbReference>
<dbReference type="EC" id="3.2.1.14" evidence="2"/>
<comment type="caution">
    <text evidence="12">The sequence shown here is derived from an EMBL/GenBank/DDBJ whole genome shotgun (WGS) entry which is preliminary data.</text>
</comment>
<evidence type="ECO:0000256" key="6">
    <source>
        <dbReference type="ARBA" id="ARBA00023295"/>
    </source>
</evidence>
<dbReference type="InterPro" id="IPR011583">
    <property type="entry name" value="Chitinase_II/V-like_cat"/>
</dbReference>
<feature type="transmembrane region" description="Helical" evidence="10">
    <location>
        <begin position="12"/>
        <end position="32"/>
    </location>
</feature>
<evidence type="ECO:0000256" key="1">
    <source>
        <dbReference type="ARBA" id="ARBA00000822"/>
    </source>
</evidence>
<dbReference type="InterPro" id="IPR029070">
    <property type="entry name" value="Chitinase_insertion_sf"/>
</dbReference>
<keyword evidence="10" id="KW-0812">Transmembrane</keyword>
<dbReference type="PANTHER" id="PTHR11177:SF317">
    <property type="entry name" value="CHITINASE 12-RELATED"/>
    <property type="match status" value="1"/>
</dbReference>
<evidence type="ECO:0000256" key="9">
    <source>
        <dbReference type="RuleBase" id="RU004453"/>
    </source>
</evidence>
<dbReference type="Gene3D" id="3.10.50.10">
    <property type="match status" value="1"/>
</dbReference>
<evidence type="ECO:0000313" key="13">
    <source>
        <dbReference type="Proteomes" id="UP001623330"/>
    </source>
</evidence>
<protein>
    <recommendedName>
        <fullName evidence="2">chitinase</fullName>
        <ecNumber evidence="2">3.2.1.14</ecNumber>
    </recommendedName>
</protein>
<dbReference type="SUPFAM" id="SSF51445">
    <property type="entry name" value="(Trans)glycosidases"/>
    <property type="match status" value="1"/>
</dbReference>
<accession>A0ABR4P0I0</accession>
<keyword evidence="3 8" id="KW-0378">Hydrolase</keyword>
<dbReference type="PROSITE" id="PS51910">
    <property type="entry name" value="GH18_2"/>
    <property type="match status" value="1"/>
</dbReference>
<organism evidence="12 13">
    <name type="scientific">Nakaseomyces bracarensis</name>
    <dbReference type="NCBI Taxonomy" id="273131"/>
    <lineage>
        <taxon>Eukaryota</taxon>
        <taxon>Fungi</taxon>
        <taxon>Dikarya</taxon>
        <taxon>Ascomycota</taxon>
        <taxon>Saccharomycotina</taxon>
        <taxon>Saccharomycetes</taxon>
        <taxon>Saccharomycetales</taxon>
        <taxon>Saccharomycetaceae</taxon>
        <taxon>Nakaseomyces</taxon>
    </lineage>
</organism>
<dbReference type="InterPro" id="IPR050314">
    <property type="entry name" value="Glycosyl_Hydrlase_18"/>
</dbReference>
<evidence type="ECO:0000313" key="12">
    <source>
        <dbReference type="EMBL" id="KAL3235076.1"/>
    </source>
</evidence>
<comment type="similarity">
    <text evidence="9">Belongs to the glycosyl hydrolase 18 family.</text>
</comment>
<keyword evidence="10" id="KW-0472">Membrane</keyword>
<reference evidence="12 13" key="1">
    <citation type="submission" date="2024-05" db="EMBL/GenBank/DDBJ databases">
        <title>Long read based assembly of the Candida bracarensis genome reveals expanded adhesin content.</title>
        <authorList>
            <person name="Marcet-Houben M."/>
            <person name="Ksiezopolska E."/>
            <person name="Gabaldon T."/>
        </authorList>
    </citation>
    <scope>NUCLEOTIDE SEQUENCE [LARGE SCALE GENOMIC DNA]</scope>
    <source>
        <strain evidence="12 13">CBM6</strain>
    </source>
</reference>
<dbReference type="Proteomes" id="UP001623330">
    <property type="component" value="Unassembled WGS sequence"/>
</dbReference>
<evidence type="ECO:0000256" key="5">
    <source>
        <dbReference type="ARBA" id="ARBA00023277"/>
    </source>
</evidence>
<dbReference type="SMART" id="SM00636">
    <property type="entry name" value="Glyco_18"/>
    <property type="match status" value="1"/>
</dbReference>
<dbReference type="PROSITE" id="PS01095">
    <property type="entry name" value="GH18_1"/>
    <property type="match status" value="1"/>
</dbReference>
<comment type="catalytic activity">
    <reaction evidence="1">
        <text>Random endo-hydrolysis of N-acetyl-beta-D-glucosaminide (1-&gt;4)-beta-linkages in chitin and chitodextrins.</text>
        <dbReference type="EC" id="3.2.1.14"/>
    </reaction>
</comment>
<dbReference type="PANTHER" id="PTHR11177">
    <property type="entry name" value="CHITINASE"/>
    <property type="match status" value="1"/>
</dbReference>
<dbReference type="InterPro" id="IPR017853">
    <property type="entry name" value="GH"/>
</dbReference>
<keyword evidence="4" id="KW-0146">Chitin degradation</keyword>